<dbReference type="EMBL" id="KJ094025">
    <property type="protein sequence ID" value="AHL18869.1"/>
    <property type="molecule type" value="Genomic_DNA"/>
</dbReference>
<protein>
    <submittedName>
        <fullName evidence="1">Uncharacterized protein</fullName>
    </submittedName>
</protein>
<organism evidence="1">
    <name type="scientific">Listeria phage LP-032</name>
    <dbReference type="NCBI Taxonomy" id="1173746"/>
    <lineage>
        <taxon>Viruses</taxon>
        <taxon>Duplodnaviria</taxon>
        <taxon>Heunggongvirae</taxon>
        <taxon>Uroviricota</taxon>
        <taxon>Caudoviricetes</taxon>
        <taxon>Homburgvirus</taxon>
        <taxon>Homburgvirus LP26</taxon>
    </lineage>
</organism>
<accession>A0A059T6B5</accession>
<gene>
    <name evidence="1" type="ORF">LP032_020</name>
</gene>
<sequence>MEESSFSGSIDVEIDLEGMLGISSFSASGDTAAEIYAAIILLEHALSAITKDADEEATSLARSAVLARVNSALATEQFKLNFGGEIND</sequence>
<proteinExistence type="predicted"/>
<evidence type="ECO:0000313" key="1">
    <source>
        <dbReference type="EMBL" id="AHL18869.1"/>
    </source>
</evidence>
<name>A0A059T6B5_9CAUD</name>
<reference evidence="1" key="1">
    <citation type="journal article" date="2014" name="Appl. Environ. Microbiol.">
        <title>Comparative genomic and morphological analysis of Listeria phages isolated from farm environments.</title>
        <authorList>
            <person name="Denes T."/>
            <person name="Vongkamjan K."/>
            <person name="Ackermann H.W."/>
            <person name="Moreno Switt A.I."/>
            <person name="Wiedmann M."/>
            <person name="den Bakker H.C."/>
        </authorList>
    </citation>
    <scope>NUCLEOTIDE SEQUENCE</scope>
</reference>